<dbReference type="Proteomes" id="UP000198744">
    <property type="component" value="Unassembled WGS sequence"/>
</dbReference>
<keyword evidence="2" id="KW-1185">Reference proteome</keyword>
<dbReference type="AlphaFoldDB" id="A0A1H8BC45"/>
<evidence type="ECO:0000313" key="1">
    <source>
        <dbReference type="EMBL" id="SEM80316.1"/>
    </source>
</evidence>
<sequence length="78" mass="9419">MRFFHFHLAFGNVPCGFIKINFRPFSMPQFARTYKNKRRDSKGALDDKVTCITFYGSEKGTDFFRVNDCRMVLYFLWW</sequence>
<protein>
    <submittedName>
        <fullName evidence="1">Uncharacterized protein</fullName>
    </submittedName>
</protein>
<organism evidence="1 2">
    <name type="scientific">Syntrophus gentianae</name>
    <dbReference type="NCBI Taxonomy" id="43775"/>
    <lineage>
        <taxon>Bacteria</taxon>
        <taxon>Pseudomonadati</taxon>
        <taxon>Thermodesulfobacteriota</taxon>
        <taxon>Syntrophia</taxon>
        <taxon>Syntrophales</taxon>
        <taxon>Syntrophaceae</taxon>
        <taxon>Syntrophus</taxon>
    </lineage>
</organism>
<reference evidence="1 2" key="1">
    <citation type="submission" date="2016-10" db="EMBL/GenBank/DDBJ databases">
        <authorList>
            <person name="de Groot N.N."/>
        </authorList>
    </citation>
    <scope>NUCLEOTIDE SEQUENCE [LARGE SCALE GENOMIC DNA]</scope>
    <source>
        <strain evidence="1 2">DSM 8423</strain>
    </source>
</reference>
<evidence type="ECO:0000313" key="2">
    <source>
        <dbReference type="Proteomes" id="UP000198744"/>
    </source>
</evidence>
<dbReference type="EMBL" id="FOBS01000050">
    <property type="protein sequence ID" value="SEM80316.1"/>
    <property type="molecule type" value="Genomic_DNA"/>
</dbReference>
<gene>
    <name evidence="1" type="ORF">SAMN04489760_1502</name>
</gene>
<name>A0A1H8BC45_9BACT</name>
<proteinExistence type="predicted"/>
<accession>A0A1H8BC45</accession>